<evidence type="ECO:0000259" key="2">
    <source>
        <dbReference type="Pfam" id="PF00675"/>
    </source>
</evidence>
<gene>
    <name evidence="4" type="ORF">F2P44_33000</name>
</gene>
<evidence type="ECO:0000256" key="1">
    <source>
        <dbReference type="ARBA" id="ARBA00007261"/>
    </source>
</evidence>
<feature type="domain" description="Peptidase M16 C-terminal" evidence="3">
    <location>
        <begin position="666"/>
        <end position="856"/>
    </location>
</feature>
<dbReference type="InterPro" id="IPR050361">
    <property type="entry name" value="MPP/UQCRC_Complex"/>
</dbReference>
<dbReference type="InterPro" id="IPR011765">
    <property type="entry name" value="Pept_M16_N"/>
</dbReference>
<proteinExistence type="inferred from homology"/>
<dbReference type="Proteomes" id="UP000621455">
    <property type="component" value="Unassembled WGS sequence"/>
</dbReference>
<feature type="domain" description="Peptidase M16 N-terminal" evidence="2">
    <location>
        <begin position="518"/>
        <end position="659"/>
    </location>
</feature>
<comment type="similarity">
    <text evidence="1">Belongs to the peptidase M16 family.</text>
</comment>
<sequence length="982" mass="108407">MSWALHVCTNFYCPFLPDSFILRLPFLAPGDNVSKLIPITLLALPAFAMNAVAAGPAAPASAGAKADVLPFKATEKTLANGLKIIVVPTGFPNLVSVQIPVQTGSRNEIEPGKSGFAHFFEHMMFRGTKAYPPEKYQDVITKAGARQNAYTSDDLTNYYTTFAKDDLETVLKVEADRFQNLSYGEDAFKTESRAVLGEYNKNSANPTSKMFEVQRDTAYSTHTYKHTTMGFIKDIEDMPNQFAYSKVFFDRWYRPERTTVIIAGDVDPQKAIALVEKYWSTWKKGSYKSEVPMEPAARGALYKHVPWPTQTPPLVTVGFRAPAFSATAKDHAALSMLLSLSFGRTSPLYKRLMQDEQKVDQFSDYTPGRVDPNLATIIARVKKPEDAVYVRDQILQTVAQLRNVPVTEQTLADAKSAQKYGLIRSLDNTEQIAGTLASYVHYNRSYGTLNQFYRLTDSLTPADLLAAARTYLVDDGMIVTTLSNQALPEAMATLPSLASLAAPAAEAKVDVLVQKSALPQIRFKLLFAAGSAHDPKGKEGLAALTAMMVASAGSSERKIDEVSKALFPLAGSFTEQTDKEMTTFTGSIHKDNWKQYLAVAMPQLVAPGFREEDFRRLKDSLKNALLVDLKDNNEEELGKERLQTNVFAGTPYAHPVLGTAKGIDAITLDDVKDFYKKAYTQGAVRVGISGDVSDDMTSALKQALAKLPAGAGLPATSAPLARTPNGLEVEIIEKNTRATALSFGLPIEVRRGHPDFPALWLAKTFLGEHRASNAYLYQRIRELRGMNYGDYTYIEAFPRGMFQFFPNPNVGRKGQLFEVWIRPVAPENAHLALRIALTELDKVIQQGLTQEQFEITRGYLMKNVFVMTATQDQYLGYALDSQWYGTPEFTTMMRDGLSKLTLADLNAAIKKHLSTKNLSLVFITKDAAGLKEKLVTDAVSTIKYDGNKPQSLLDEDQVIGSMKLNIKPEAVKITPASAVFAE</sequence>
<dbReference type="EMBL" id="WHJG01000078">
    <property type="protein sequence ID" value="NHZ84046.1"/>
    <property type="molecule type" value="Genomic_DNA"/>
</dbReference>
<name>A0ABX0NKA9_9BURK</name>
<dbReference type="SUPFAM" id="SSF63411">
    <property type="entry name" value="LuxS/MPP-like metallohydrolase"/>
    <property type="match status" value="4"/>
</dbReference>
<dbReference type="Pfam" id="PF05193">
    <property type="entry name" value="Peptidase_M16_C"/>
    <property type="match status" value="2"/>
</dbReference>
<reference evidence="4 5" key="1">
    <citation type="submission" date="2019-10" db="EMBL/GenBank/DDBJ databases">
        <title>Taxonomy of Antarctic Massilia spp.: description of Massilia rubra sp. nov., Massilia aquatica sp. nov., Massilia mucilaginosa sp. nov., Massilia frigida sp. nov. isolated from streams, lakes and regoliths.</title>
        <authorList>
            <person name="Holochova P."/>
            <person name="Sedlacek I."/>
            <person name="Kralova S."/>
            <person name="Maslanova I."/>
            <person name="Busse H.-J."/>
            <person name="Stankova E."/>
            <person name="Vrbovska V."/>
            <person name="Kovarovic V."/>
            <person name="Bartak M."/>
            <person name="Svec P."/>
            <person name="Pantucek R."/>
        </authorList>
    </citation>
    <scope>NUCLEOTIDE SEQUENCE [LARGE SCALE GENOMIC DNA]</scope>
    <source>
        <strain evidence="4 5">CCM 8695</strain>
    </source>
</reference>
<keyword evidence="5" id="KW-1185">Reference proteome</keyword>
<dbReference type="PANTHER" id="PTHR11851">
    <property type="entry name" value="METALLOPROTEASE"/>
    <property type="match status" value="1"/>
</dbReference>
<evidence type="ECO:0000259" key="3">
    <source>
        <dbReference type="Pfam" id="PF05193"/>
    </source>
</evidence>
<dbReference type="InterPro" id="IPR007863">
    <property type="entry name" value="Peptidase_M16_C"/>
</dbReference>
<dbReference type="PANTHER" id="PTHR11851:SF49">
    <property type="entry name" value="MITOCHONDRIAL-PROCESSING PEPTIDASE SUBUNIT ALPHA"/>
    <property type="match status" value="1"/>
</dbReference>
<feature type="domain" description="Peptidase M16 C-terminal" evidence="3">
    <location>
        <begin position="248"/>
        <end position="417"/>
    </location>
</feature>
<comment type="caution">
    <text evidence="4">The sequence shown here is derived from an EMBL/GenBank/DDBJ whole genome shotgun (WGS) entry which is preliminary data.</text>
</comment>
<dbReference type="InterPro" id="IPR011249">
    <property type="entry name" value="Metalloenz_LuxS/M16"/>
</dbReference>
<accession>A0ABX0NKA9</accession>
<dbReference type="Pfam" id="PF00675">
    <property type="entry name" value="Peptidase_M16"/>
    <property type="match status" value="2"/>
</dbReference>
<protein>
    <submittedName>
        <fullName evidence="4">Insulinase family protein</fullName>
    </submittedName>
</protein>
<dbReference type="Gene3D" id="3.30.830.10">
    <property type="entry name" value="Metalloenzyme, LuxS/M16 peptidase-like"/>
    <property type="match status" value="4"/>
</dbReference>
<evidence type="ECO:0000313" key="5">
    <source>
        <dbReference type="Proteomes" id="UP000621455"/>
    </source>
</evidence>
<organism evidence="4 5">
    <name type="scientific">Massilia frigida</name>
    <dbReference type="NCBI Taxonomy" id="2609281"/>
    <lineage>
        <taxon>Bacteria</taxon>
        <taxon>Pseudomonadati</taxon>
        <taxon>Pseudomonadota</taxon>
        <taxon>Betaproteobacteria</taxon>
        <taxon>Burkholderiales</taxon>
        <taxon>Oxalobacteraceae</taxon>
        <taxon>Telluria group</taxon>
        <taxon>Massilia</taxon>
    </lineage>
</organism>
<feature type="domain" description="Peptidase M16 N-terminal" evidence="2">
    <location>
        <begin position="95"/>
        <end position="229"/>
    </location>
</feature>
<evidence type="ECO:0000313" key="4">
    <source>
        <dbReference type="EMBL" id="NHZ84046.1"/>
    </source>
</evidence>